<evidence type="ECO:0000256" key="2">
    <source>
        <dbReference type="ARBA" id="ARBA00022827"/>
    </source>
</evidence>
<dbReference type="AlphaFoldDB" id="D7E970"/>
<dbReference type="KEGG" id="mev:Metev_1136"/>
<dbReference type="Gene3D" id="3.40.50.620">
    <property type="entry name" value="HUPs"/>
    <property type="match status" value="1"/>
</dbReference>
<feature type="binding site" evidence="4">
    <location>
        <begin position="233"/>
        <end position="237"/>
    </location>
    <ligand>
        <name>FAD</name>
        <dbReference type="ChEBI" id="CHEBI:57692"/>
    </ligand>
</feature>
<reference evidence="8 9" key="1">
    <citation type="submission" date="2010-06" db="EMBL/GenBank/DDBJ databases">
        <title>Complete sequence chromosome of Methanohalobium evestigatum Z-7303.</title>
        <authorList>
            <consortium name="US DOE Joint Genome Institute"/>
            <person name="Lucas S."/>
            <person name="Copeland A."/>
            <person name="Lapidus A."/>
            <person name="Cheng J.-F."/>
            <person name="Bruce D."/>
            <person name="Goodwin L."/>
            <person name="Pitluck S."/>
            <person name="Saunders E."/>
            <person name="Detter J.C."/>
            <person name="Han C."/>
            <person name="Tapia R."/>
            <person name="Land M."/>
            <person name="Hauser L."/>
            <person name="Kyrpides N."/>
            <person name="Mikhailova N."/>
            <person name="Sieprawska-Lupa M."/>
            <person name="Whitman W.B."/>
            <person name="Anderson I."/>
            <person name="Woyke T."/>
        </authorList>
    </citation>
    <scope>NUCLEOTIDE SEQUENCE [LARGE SCALE GENOMIC DNA]</scope>
    <source>
        <strain evidence="9">ATCC BAA-1072 / DSM 3721 / NBRC 107634 / OCM 161 / Z-7303</strain>
    </source>
</reference>
<keyword evidence="9" id="KW-1185">Reference proteome</keyword>
<dbReference type="Pfam" id="PF03441">
    <property type="entry name" value="FAD_binding_7"/>
    <property type="match status" value="1"/>
</dbReference>
<dbReference type="InterPro" id="IPR018394">
    <property type="entry name" value="DNA_photolyase_1_CS_C"/>
</dbReference>
<feature type="site" description="Electron transfer via tryptophanyl radical" evidence="5">
    <location>
        <position position="298"/>
    </location>
</feature>
<keyword evidence="8" id="KW-0456">Lyase</keyword>
<sequence length="459" mass="54275">MNSYKRSIFIFRRDLRVDDNTGLDYALENSEYVIPCFIFDPRLIEKNDNFNPNSFQFLIESLEDLKHQLNDKGAKLYLFHGIAENVVTNLINKNLIDAVFVNRDYTPFSKKRDEAFKKACEMYNVDFISCNDLLLNNPDKIKTQKGTPYTVFTPFFKKASKFDVNLPEMSSKQNFYTGKIENELNDTDHFLKAKRNKPLYVKGGRSNALKILENLDEFKNYENERDYPFLDATTGLSAHNKFGTISIREFYYTVIDKLGISHPLITQLYWRDFYTYLAHHYPYIFKQSFKKKFDSIEWDNDSDKFKKWCAGETGFPIVDAGIREMNYTGYMHNRVRMITASFLVKDLHIDWKWGEQYFARKLVDYDKSVNIGNWQWSASTGPDAQPFFRIFNPWSQQKKFDSECIYIKKWIEELRNVSCKSIHNLENKNTFIPGYPEPIINHKTEREKSLAVFRLANQK</sequence>
<accession>D7E970</accession>
<dbReference type="PROSITE" id="PS00691">
    <property type="entry name" value="DNA_PHOTOLYASES_1_2"/>
    <property type="match status" value="1"/>
</dbReference>
<feature type="site" description="Electron transfer via tryptophanyl radical" evidence="5">
    <location>
        <position position="374"/>
    </location>
</feature>
<dbReference type="SUPFAM" id="SSF48173">
    <property type="entry name" value="Cryptochrome/photolyase FAD-binding domain"/>
    <property type="match status" value="1"/>
</dbReference>
<dbReference type="InterPro" id="IPR005101">
    <property type="entry name" value="Cryptochr/Photolyase_FAD-bd"/>
</dbReference>
<dbReference type="RefSeq" id="WP_013194585.1">
    <property type="nucleotide sequence ID" value="NC_014253.1"/>
</dbReference>
<dbReference type="Gene3D" id="1.10.579.10">
    <property type="entry name" value="DNA Cyclobutane Dipyrimidine Photolyase, subunit A, domain 3"/>
    <property type="match status" value="1"/>
</dbReference>
<dbReference type="GO" id="GO:0071949">
    <property type="term" value="F:FAD binding"/>
    <property type="evidence" value="ECO:0007669"/>
    <property type="project" value="TreeGrafter"/>
</dbReference>
<keyword evidence="3 6" id="KW-0157">Chromophore</keyword>
<evidence type="ECO:0000259" key="7">
    <source>
        <dbReference type="PROSITE" id="PS51645"/>
    </source>
</evidence>
<dbReference type="GO" id="GO:0003904">
    <property type="term" value="F:deoxyribodipyrimidine photo-lyase activity"/>
    <property type="evidence" value="ECO:0007669"/>
    <property type="project" value="UniProtKB-EC"/>
</dbReference>
<evidence type="ECO:0000256" key="3">
    <source>
        <dbReference type="ARBA" id="ARBA00022991"/>
    </source>
</evidence>
<dbReference type="InterPro" id="IPR002081">
    <property type="entry name" value="Cryptochrome/DNA_photolyase_1"/>
</dbReference>
<dbReference type="InterPro" id="IPR014729">
    <property type="entry name" value="Rossmann-like_a/b/a_fold"/>
</dbReference>
<name>D7E970_METEZ</name>
<gene>
    <name evidence="8" type="ordered locus">Metev_1136</name>
</gene>
<dbReference type="InterPro" id="IPR006050">
    <property type="entry name" value="DNA_photolyase_N"/>
</dbReference>
<comment type="similarity">
    <text evidence="6">Belongs to the DNA photolyase family.</text>
</comment>
<dbReference type="InterPro" id="IPR036155">
    <property type="entry name" value="Crypto/Photolyase_N_sf"/>
</dbReference>
<dbReference type="Proteomes" id="UP000000391">
    <property type="component" value="Chromosome"/>
</dbReference>
<dbReference type="GO" id="GO:0006139">
    <property type="term" value="P:nucleobase-containing compound metabolic process"/>
    <property type="evidence" value="ECO:0007669"/>
    <property type="project" value="UniProtKB-ARBA"/>
</dbReference>
<dbReference type="EMBL" id="CP002069">
    <property type="protein sequence ID" value="ADI74018.1"/>
    <property type="molecule type" value="Genomic_DNA"/>
</dbReference>
<dbReference type="PRINTS" id="PR00147">
    <property type="entry name" value="DNAPHOTLYASE"/>
</dbReference>
<dbReference type="GO" id="GO:0006950">
    <property type="term" value="P:response to stress"/>
    <property type="evidence" value="ECO:0007669"/>
    <property type="project" value="UniProtKB-ARBA"/>
</dbReference>
<evidence type="ECO:0000256" key="6">
    <source>
        <dbReference type="RuleBase" id="RU004182"/>
    </source>
</evidence>
<feature type="domain" description="Photolyase/cryptochrome alpha/beta" evidence="7">
    <location>
        <begin position="5"/>
        <end position="135"/>
    </location>
</feature>
<feature type="binding site" evidence="4">
    <location>
        <position position="221"/>
    </location>
    <ligand>
        <name>FAD</name>
        <dbReference type="ChEBI" id="CHEBI:57692"/>
    </ligand>
</feature>
<dbReference type="PROSITE" id="PS51645">
    <property type="entry name" value="PHR_CRY_ALPHA_BETA"/>
    <property type="match status" value="1"/>
</dbReference>
<feature type="site" description="Electron transfer via tryptophanyl radical" evidence="5">
    <location>
        <position position="351"/>
    </location>
</feature>
<dbReference type="InterPro" id="IPR036134">
    <property type="entry name" value="Crypto/Photolyase_FAD-like_sf"/>
</dbReference>
<dbReference type="OrthoDB" id="11721at2157"/>
<dbReference type="GeneID" id="9346769"/>
<protein>
    <submittedName>
        <fullName evidence="8">Deoxyribodipyrimidine photo-lyase</fullName>
        <ecNumber evidence="8">4.1.99.3</ecNumber>
    </submittedName>
</protein>
<keyword evidence="1 4" id="KW-0285">Flavoprotein</keyword>
<dbReference type="Gene3D" id="1.25.40.80">
    <property type="match status" value="1"/>
</dbReference>
<feature type="binding site" evidence="4">
    <location>
        <begin position="267"/>
        <end position="274"/>
    </location>
    <ligand>
        <name>FAD</name>
        <dbReference type="ChEBI" id="CHEBI:57692"/>
    </ligand>
</feature>
<comment type="cofactor">
    <cofactor evidence="4">
        <name>FAD</name>
        <dbReference type="ChEBI" id="CHEBI:57692"/>
    </cofactor>
    <text evidence="4">Binds 1 FAD per subunit.</text>
</comment>
<dbReference type="Pfam" id="PF00875">
    <property type="entry name" value="DNA_photolyase"/>
    <property type="match status" value="1"/>
</dbReference>
<feature type="binding site" evidence="4">
    <location>
        <begin position="364"/>
        <end position="366"/>
    </location>
    <ligand>
        <name>FAD</name>
        <dbReference type="ChEBI" id="CHEBI:57692"/>
    </ligand>
</feature>
<dbReference type="SUPFAM" id="SSF52425">
    <property type="entry name" value="Cryptochrome/photolyase, N-terminal domain"/>
    <property type="match status" value="1"/>
</dbReference>
<evidence type="ECO:0000256" key="4">
    <source>
        <dbReference type="PIRSR" id="PIRSR602081-1"/>
    </source>
</evidence>
<dbReference type="HOGENOM" id="CLU_010348_2_2_2"/>
<dbReference type="EC" id="4.1.99.3" evidence="8"/>
<organism evidence="8 9">
    <name type="scientific">Methanohalobium evestigatum (strain ATCC BAA-1072 / DSM 3721 / NBRC 107634 / OCM 161 / Z-7303)</name>
    <dbReference type="NCBI Taxonomy" id="644295"/>
    <lineage>
        <taxon>Archaea</taxon>
        <taxon>Methanobacteriati</taxon>
        <taxon>Methanobacteriota</taxon>
        <taxon>Stenosarchaea group</taxon>
        <taxon>Methanomicrobia</taxon>
        <taxon>Methanosarcinales</taxon>
        <taxon>Methanosarcinaceae</taxon>
        <taxon>Methanohalobium</taxon>
    </lineage>
</organism>
<evidence type="ECO:0000256" key="1">
    <source>
        <dbReference type="ARBA" id="ARBA00022630"/>
    </source>
</evidence>
<keyword evidence="2 4" id="KW-0274">FAD</keyword>
<dbReference type="PANTHER" id="PTHR11455:SF9">
    <property type="entry name" value="CRYPTOCHROME CIRCADIAN CLOCK 5 ISOFORM X1"/>
    <property type="match status" value="1"/>
</dbReference>
<evidence type="ECO:0000256" key="5">
    <source>
        <dbReference type="PIRSR" id="PIRSR602081-2"/>
    </source>
</evidence>
<evidence type="ECO:0000313" key="9">
    <source>
        <dbReference type="Proteomes" id="UP000000391"/>
    </source>
</evidence>
<dbReference type="STRING" id="644295.Metev_1136"/>
<dbReference type="GO" id="GO:0003677">
    <property type="term" value="F:DNA binding"/>
    <property type="evidence" value="ECO:0007669"/>
    <property type="project" value="TreeGrafter"/>
</dbReference>
<evidence type="ECO:0000313" key="8">
    <source>
        <dbReference type="EMBL" id="ADI74018.1"/>
    </source>
</evidence>
<proteinExistence type="inferred from homology"/>
<dbReference type="PANTHER" id="PTHR11455">
    <property type="entry name" value="CRYPTOCHROME"/>
    <property type="match status" value="1"/>
</dbReference>